<reference evidence="2" key="1">
    <citation type="submission" date="2019-07" db="EMBL/GenBank/DDBJ databases">
        <title>Hyphodiscus hymeniophilus genome sequencing and assembly.</title>
        <authorList>
            <person name="Kramer G."/>
            <person name="Nodwell J."/>
        </authorList>
    </citation>
    <scope>NUCLEOTIDE SEQUENCE</scope>
    <source>
        <strain evidence="2">ATCC 34498</strain>
    </source>
</reference>
<dbReference type="Proteomes" id="UP000785200">
    <property type="component" value="Unassembled WGS sequence"/>
</dbReference>
<dbReference type="PROSITE" id="PS50181">
    <property type="entry name" value="FBOX"/>
    <property type="match status" value="1"/>
</dbReference>
<comment type="caution">
    <text evidence="2">The sequence shown here is derived from an EMBL/GenBank/DDBJ whole genome shotgun (WGS) entry which is preliminary data.</text>
</comment>
<evidence type="ECO:0000313" key="2">
    <source>
        <dbReference type="EMBL" id="KAG0649472.1"/>
    </source>
</evidence>
<gene>
    <name evidence="2" type="ORF">D0Z07_4294</name>
</gene>
<dbReference type="Pfam" id="PF12937">
    <property type="entry name" value="F-box-like"/>
    <property type="match status" value="1"/>
</dbReference>
<keyword evidence="3" id="KW-1185">Reference proteome</keyword>
<dbReference type="AlphaFoldDB" id="A0A9P6VK73"/>
<evidence type="ECO:0000259" key="1">
    <source>
        <dbReference type="PROSITE" id="PS50181"/>
    </source>
</evidence>
<protein>
    <recommendedName>
        <fullName evidence="1">F-box domain-containing protein</fullName>
    </recommendedName>
</protein>
<dbReference type="OrthoDB" id="9981546at2759"/>
<dbReference type="EMBL" id="VNKQ01000008">
    <property type="protein sequence ID" value="KAG0649472.1"/>
    <property type="molecule type" value="Genomic_DNA"/>
</dbReference>
<evidence type="ECO:0000313" key="3">
    <source>
        <dbReference type="Proteomes" id="UP000785200"/>
    </source>
</evidence>
<dbReference type="InterPro" id="IPR001810">
    <property type="entry name" value="F-box_dom"/>
</dbReference>
<proteinExistence type="predicted"/>
<sequence length="304" mass="34090">MASGCTGIGALPNEILITILSSFSTSNLLPIVLTSHRIHDLVLRILHHRLTEAASLKDHKLILDCFHPSIKLSTPYLFCDYIGTDGLSDDVEGEGIVYDGIEKTGRLGKLAGLYSHFRPLHPEEDRTPLRPHPVGGWAPGPSNSPIEREAEFVCQNIHLESHELFSQLVVITNLVKVGPKRGLYKSLVRIGEGIIRIFRPWLSERASAFELKGCSIQTEDKERENRLQWADTSKHVGVRIKVAERLDINAPALVRRDEDPPVSYTLQYEELVIRTTQLLLMVEQSLDQEVRNSGKAIVIGAWDR</sequence>
<accession>A0A9P6VK73</accession>
<name>A0A9P6VK73_9HELO</name>
<organism evidence="2 3">
    <name type="scientific">Hyphodiscus hymeniophilus</name>
    <dbReference type="NCBI Taxonomy" id="353542"/>
    <lineage>
        <taxon>Eukaryota</taxon>
        <taxon>Fungi</taxon>
        <taxon>Dikarya</taxon>
        <taxon>Ascomycota</taxon>
        <taxon>Pezizomycotina</taxon>
        <taxon>Leotiomycetes</taxon>
        <taxon>Helotiales</taxon>
        <taxon>Hyphodiscaceae</taxon>
        <taxon>Hyphodiscus</taxon>
    </lineage>
</organism>
<feature type="domain" description="F-box" evidence="1">
    <location>
        <begin position="5"/>
        <end position="53"/>
    </location>
</feature>